<keyword evidence="4" id="KW-1185">Reference proteome</keyword>
<sequence>MSANTTAQARFKHVIEYAREEAVLRGDRRIGTDHLLLALLHDGDAPPARALRVSLADGRAALEELDRAALAAIGVQLDMPLTPPQVRAKRLVNVNSAARAAITGAKAQAQADGSRRIEPRHLLLSLLTARHPDPAADLLAALSVPAEDVRARLAAA</sequence>
<accession>A0A1H8NAQ2</accession>
<evidence type="ECO:0000313" key="3">
    <source>
        <dbReference type="EMBL" id="SEO26598.1"/>
    </source>
</evidence>
<dbReference type="Gene3D" id="1.10.1780.10">
    <property type="entry name" value="Clp, N-terminal domain"/>
    <property type="match status" value="2"/>
</dbReference>
<dbReference type="RefSeq" id="WP_075017368.1">
    <property type="nucleotide sequence ID" value="NZ_FODD01000021.1"/>
</dbReference>
<proteinExistence type="predicted"/>
<dbReference type="OrthoDB" id="3628183at2"/>
<gene>
    <name evidence="3" type="ORF">SAMN05216267_1021116</name>
</gene>
<feature type="domain" description="Clp R" evidence="2">
    <location>
        <begin position="1"/>
        <end position="72"/>
    </location>
</feature>
<dbReference type="Pfam" id="PF02861">
    <property type="entry name" value="Clp_N"/>
    <property type="match status" value="2"/>
</dbReference>
<protein>
    <submittedName>
        <fullName evidence="3">Clp amino terminal domain-containing protein, pathogenicity island component</fullName>
    </submittedName>
</protein>
<reference evidence="3 4" key="1">
    <citation type="submission" date="2016-10" db="EMBL/GenBank/DDBJ databases">
        <authorList>
            <person name="de Groot N.N."/>
        </authorList>
    </citation>
    <scope>NUCLEOTIDE SEQUENCE [LARGE SCALE GENOMIC DNA]</scope>
    <source>
        <strain evidence="3 4">CGMCC 4.2026</strain>
    </source>
</reference>
<dbReference type="AlphaFoldDB" id="A0A1H8NAQ2"/>
<dbReference type="InterPro" id="IPR036628">
    <property type="entry name" value="Clp_N_dom_sf"/>
</dbReference>
<dbReference type="Proteomes" id="UP000181951">
    <property type="component" value="Unassembled WGS sequence"/>
</dbReference>
<dbReference type="InterPro" id="IPR004176">
    <property type="entry name" value="Clp_R_N"/>
</dbReference>
<dbReference type="EMBL" id="FODD01000021">
    <property type="protein sequence ID" value="SEO26598.1"/>
    <property type="molecule type" value="Genomic_DNA"/>
</dbReference>
<evidence type="ECO:0000313" key="4">
    <source>
        <dbReference type="Proteomes" id="UP000181951"/>
    </source>
</evidence>
<evidence type="ECO:0000259" key="2">
    <source>
        <dbReference type="PROSITE" id="PS51903"/>
    </source>
</evidence>
<organism evidence="3 4">
    <name type="scientific">Actinacidiphila rubida</name>
    <dbReference type="NCBI Taxonomy" id="310780"/>
    <lineage>
        <taxon>Bacteria</taxon>
        <taxon>Bacillati</taxon>
        <taxon>Actinomycetota</taxon>
        <taxon>Actinomycetes</taxon>
        <taxon>Kitasatosporales</taxon>
        <taxon>Streptomycetaceae</taxon>
        <taxon>Actinacidiphila</taxon>
    </lineage>
</organism>
<evidence type="ECO:0000256" key="1">
    <source>
        <dbReference type="PROSITE-ProRule" id="PRU01251"/>
    </source>
</evidence>
<dbReference type="STRING" id="310780.SAMN05216267_1021116"/>
<dbReference type="PROSITE" id="PS51903">
    <property type="entry name" value="CLP_R"/>
    <property type="match status" value="1"/>
</dbReference>
<name>A0A1H8NAQ2_9ACTN</name>
<dbReference type="SUPFAM" id="SSF81923">
    <property type="entry name" value="Double Clp-N motif"/>
    <property type="match status" value="1"/>
</dbReference>
<keyword evidence="1" id="KW-0677">Repeat</keyword>